<reference evidence="1" key="1">
    <citation type="journal article" date="2012" name="PLoS ONE">
        <title>Gene sets for utilization of primary and secondary nutrition supplies in the distal gut of endangered iberian lynx.</title>
        <authorList>
            <person name="Alcaide M."/>
            <person name="Messina E."/>
            <person name="Richter M."/>
            <person name="Bargiela R."/>
            <person name="Peplies J."/>
            <person name="Huws S.A."/>
            <person name="Newbold C.J."/>
            <person name="Golyshin P.N."/>
            <person name="Simon M.A."/>
            <person name="Lopez G."/>
            <person name="Yakimov M.M."/>
            <person name="Ferrer M."/>
        </authorList>
    </citation>
    <scope>NUCLEOTIDE SEQUENCE</scope>
</reference>
<feature type="non-terminal residue" evidence="1">
    <location>
        <position position="1"/>
    </location>
</feature>
<evidence type="ECO:0000313" key="1">
    <source>
        <dbReference type="EMBL" id="EJX06908.1"/>
    </source>
</evidence>
<gene>
    <name evidence="1" type="ORF">EVA_04979</name>
</gene>
<dbReference type="AlphaFoldDB" id="J9GVH2"/>
<accession>J9GVH2</accession>
<name>J9GVH2_9ZZZZ</name>
<organism evidence="1">
    <name type="scientific">gut metagenome</name>
    <dbReference type="NCBI Taxonomy" id="749906"/>
    <lineage>
        <taxon>unclassified sequences</taxon>
        <taxon>metagenomes</taxon>
        <taxon>organismal metagenomes</taxon>
    </lineage>
</organism>
<protein>
    <submittedName>
        <fullName evidence="1">Uncharacterized protein</fullName>
    </submittedName>
</protein>
<proteinExistence type="predicted"/>
<sequence>QMVPKLAAAAECLLAACRQRRPQMVIFLSCYLFDAFRHEALADEIRALFGSPLEKSRRLTRGRMRAEGVRYERALVLGLPLPSRNTTAAVADDLVEGLSTFFRANSLR</sequence>
<dbReference type="EMBL" id="AMCI01001023">
    <property type="protein sequence ID" value="EJX06908.1"/>
    <property type="molecule type" value="Genomic_DNA"/>
</dbReference>
<comment type="caution">
    <text evidence="1">The sequence shown here is derived from an EMBL/GenBank/DDBJ whole genome shotgun (WGS) entry which is preliminary data.</text>
</comment>